<organism evidence="1 2">
    <name type="scientific">Novipirellula herctigrandis</name>
    <dbReference type="NCBI Taxonomy" id="2527986"/>
    <lineage>
        <taxon>Bacteria</taxon>
        <taxon>Pseudomonadati</taxon>
        <taxon>Planctomycetota</taxon>
        <taxon>Planctomycetia</taxon>
        <taxon>Pirellulales</taxon>
        <taxon>Pirellulaceae</taxon>
        <taxon>Novipirellula</taxon>
    </lineage>
</organism>
<dbReference type="Proteomes" id="UP000315010">
    <property type="component" value="Unassembled WGS sequence"/>
</dbReference>
<keyword evidence="2" id="KW-1185">Reference proteome</keyword>
<name>A0A5C5YYE6_9BACT</name>
<dbReference type="OrthoDB" id="9800147at2"/>
<dbReference type="RefSeq" id="WP_146395202.1">
    <property type="nucleotide sequence ID" value="NZ_SJPJ01000001.1"/>
</dbReference>
<dbReference type="GO" id="GO:0004803">
    <property type="term" value="F:transposase activity"/>
    <property type="evidence" value="ECO:0007669"/>
    <property type="project" value="InterPro"/>
</dbReference>
<sequence length="209" mass="24485">MPRDPSRMYRWRKVAPQDRVAILDERRQRNHPCHSPAHIESEATRYYMITAACFEHRSVIGFSNERMADFSLRLCSLLGETCNALFAWVVLPNHYHALVDDSSITGTLKELGQLHGRTSFQWNGEESCRGRQVWCNAAETAMKSEGHYFASLNYVLNNPVHHHYSEKWADWPFSNAAEYLQLVGRERALEYWREYPLYDYGKSWDPPEL</sequence>
<dbReference type="PANTHER" id="PTHR36966:SF1">
    <property type="entry name" value="REP-ASSOCIATED TYROSINE TRANSPOSASE"/>
    <property type="match status" value="1"/>
</dbReference>
<evidence type="ECO:0000313" key="2">
    <source>
        <dbReference type="Proteomes" id="UP000315010"/>
    </source>
</evidence>
<accession>A0A5C5YYE6</accession>
<evidence type="ECO:0008006" key="3">
    <source>
        <dbReference type="Google" id="ProtNLM"/>
    </source>
</evidence>
<protein>
    <recommendedName>
        <fullName evidence="3">Transposase IS200 like protein</fullName>
    </recommendedName>
</protein>
<dbReference type="GO" id="GO:0006313">
    <property type="term" value="P:DNA transposition"/>
    <property type="evidence" value="ECO:0007669"/>
    <property type="project" value="InterPro"/>
</dbReference>
<dbReference type="EMBL" id="SJPJ01000001">
    <property type="protein sequence ID" value="TWT80115.1"/>
    <property type="molecule type" value="Genomic_DNA"/>
</dbReference>
<dbReference type="SUPFAM" id="SSF143422">
    <property type="entry name" value="Transposase IS200-like"/>
    <property type="match status" value="1"/>
</dbReference>
<dbReference type="InterPro" id="IPR052715">
    <property type="entry name" value="RAYT_transposase"/>
</dbReference>
<comment type="caution">
    <text evidence="1">The sequence shown here is derived from an EMBL/GenBank/DDBJ whole genome shotgun (WGS) entry which is preliminary data.</text>
</comment>
<dbReference type="PANTHER" id="PTHR36966">
    <property type="entry name" value="REP-ASSOCIATED TYROSINE TRANSPOSASE"/>
    <property type="match status" value="1"/>
</dbReference>
<gene>
    <name evidence="1" type="ORF">CA13_15280</name>
</gene>
<proteinExistence type="predicted"/>
<evidence type="ECO:0000313" key="1">
    <source>
        <dbReference type="EMBL" id="TWT80115.1"/>
    </source>
</evidence>
<reference evidence="1 2" key="1">
    <citation type="submission" date="2019-02" db="EMBL/GenBank/DDBJ databases">
        <title>Deep-cultivation of Planctomycetes and their phenomic and genomic characterization uncovers novel biology.</title>
        <authorList>
            <person name="Wiegand S."/>
            <person name="Jogler M."/>
            <person name="Boedeker C."/>
            <person name="Pinto D."/>
            <person name="Vollmers J."/>
            <person name="Rivas-Marin E."/>
            <person name="Kohn T."/>
            <person name="Peeters S.H."/>
            <person name="Heuer A."/>
            <person name="Rast P."/>
            <person name="Oberbeckmann S."/>
            <person name="Bunk B."/>
            <person name="Jeske O."/>
            <person name="Meyerdierks A."/>
            <person name="Storesund J.E."/>
            <person name="Kallscheuer N."/>
            <person name="Luecker S."/>
            <person name="Lage O.M."/>
            <person name="Pohl T."/>
            <person name="Merkel B.J."/>
            <person name="Hornburger P."/>
            <person name="Mueller R.-W."/>
            <person name="Bruemmer F."/>
            <person name="Labrenz M."/>
            <person name="Spormann A.M."/>
            <person name="Op Den Camp H."/>
            <person name="Overmann J."/>
            <person name="Amann R."/>
            <person name="Jetten M.S.M."/>
            <person name="Mascher T."/>
            <person name="Medema M.H."/>
            <person name="Devos D.P."/>
            <person name="Kaster A.-K."/>
            <person name="Ovreas L."/>
            <person name="Rohde M."/>
            <person name="Galperin M.Y."/>
            <person name="Jogler C."/>
        </authorList>
    </citation>
    <scope>NUCLEOTIDE SEQUENCE [LARGE SCALE GENOMIC DNA]</scope>
    <source>
        <strain evidence="1 2">CA13</strain>
    </source>
</reference>
<dbReference type="GO" id="GO:0043565">
    <property type="term" value="F:sequence-specific DNA binding"/>
    <property type="evidence" value="ECO:0007669"/>
    <property type="project" value="TreeGrafter"/>
</dbReference>
<dbReference type="AlphaFoldDB" id="A0A5C5YYE6"/>
<dbReference type="Gene3D" id="3.30.70.1290">
    <property type="entry name" value="Transposase IS200-like"/>
    <property type="match status" value="1"/>
</dbReference>
<dbReference type="InterPro" id="IPR036515">
    <property type="entry name" value="Transposase_17_sf"/>
</dbReference>